<evidence type="ECO:0000256" key="8">
    <source>
        <dbReference type="ARBA" id="ARBA00023136"/>
    </source>
</evidence>
<feature type="disulfide bond" evidence="14">
    <location>
        <begin position="686"/>
        <end position="740"/>
    </location>
</feature>
<dbReference type="InterPro" id="IPR001828">
    <property type="entry name" value="ANF_lig-bd_rcpt"/>
</dbReference>
<evidence type="ECO:0000259" key="16">
    <source>
        <dbReference type="SMART" id="SM00079"/>
    </source>
</evidence>
<evidence type="ECO:0000256" key="2">
    <source>
        <dbReference type="ARBA" id="ARBA00008685"/>
    </source>
</evidence>
<dbReference type="InterPro" id="IPR017103">
    <property type="entry name" value="Iontropic_Glu_rcpt_pln"/>
</dbReference>
<evidence type="ECO:0000256" key="3">
    <source>
        <dbReference type="ARBA" id="ARBA00022448"/>
    </source>
</evidence>
<dbReference type="Pfam" id="PF01094">
    <property type="entry name" value="ANF_receptor"/>
    <property type="match status" value="1"/>
</dbReference>
<keyword evidence="8 13" id="KW-0472">Membrane</keyword>
<evidence type="ECO:0000256" key="12">
    <source>
        <dbReference type="ARBA" id="ARBA00023303"/>
    </source>
</evidence>
<evidence type="ECO:0000256" key="7">
    <source>
        <dbReference type="ARBA" id="ARBA00023065"/>
    </source>
</evidence>
<comment type="subcellular location">
    <subcellularLocation>
        <location evidence="1">Membrane</location>
        <topology evidence="1">Multi-pass membrane protein</topology>
    </subcellularLocation>
</comment>
<feature type="domain" description="Ionotropic glutamate receptor C-terminal" evidence="16">
    <location>
        <begin position="399"/>
        <end position="737"/>
    </location>
</feature>
<evidence type="ECO:0000256" key="11">
    <source>
        <dbReference type="ARBA" id="ARBA00023286"/>
    </source>
</evidence>
<keyword evidence="14" id="KW-1015">Disulfide bond</keyword>
<keyword evidence="5" id="KW-0732">Signal</keyword>
<evidence type="ECO:0000256" key="9">
    <source>
        <dbReference type="ARBA" id="ARBA00023170"/>
    </source>
</evidence>
<keyword evidence="12 13" id="KW-0407">Ion channel</keyword>
<reference evidence="17 18" key="1">
    <citation type="submission" date="2024-03" db="EMBL/GenBank/DDBJ databases">
        <authorList>
            <person name="Martinez-Hernandez J."/>
        </authorList>
    </citation>
    <scope>NUCLEOTIDE SEQUENCE [LARGE SCALE GENOMIC DNA]</scope>
</reference>
<feature type="transmembrane region" description="Helical" evidence="15">
    <location>
        <begin position="520"/>
        <end position="539"/>
    </location>
</feature>
<evidence type="ECO:0000256" key="15">
    <source>
        <dbReference type="SAM" id="Phobius"/>
    </source>
</evidence>
<dbReference type="InterPro" id="IPR000337">
    <property type="entry name" value="GPCR_3"/>
</dbReference>
<dbReference type="Pfam" id="PF00060">
    <property type="entry name" value="Lig_chan"/>
    <property type="match status" value="1"/>
</dbReference>
<dbReference type="Pfam" id="PF10613">
    <property type="entry name" value="Lig_chan-Glu_bd"/>
    <property type="match status" value="1"/>
</dbReference>
<dbReference type="PRINTS" id="PR00248">
    <property type="entry name" value="GPCRMGR"/>
</dbReference>
<evidence type="ECO:0000256" key="1">
    <source>
        <dbReference type="ARBA" id="ARBA00004141"/>
    </source>
</evidence>
<dbReference type="GO" id="GO:0004930">
    <property type="term" value="F:G protein-coupled receptor activity"/>
    <property type="evidence" value="ECO:0007669"/>
    <property type="project" value="InterPro"/>
</dbReference>
<evidence type="ECO:0000256" key="10">
    <source>
        <dbReference type="ARBA" id="ARBA00023180"/>
    </source>
</evidence>
<keyword evidence="6 15" id="KW-1133">Transmembrane helix</keyword>
<accession>A0AAV1WZS4</accession>
<sequence length="828" mass="93315">MLYVCYTIFAALDFMENGMVAIISPQYSALGRVISYIANELQVPLLSFSETESTMPSVDFPFLVKAAQSDMFQMSAIAEIVDYYEWRDVSAIYVDDDFGRHGVAVLGDKLAEKNCRIAFKASISRKASKYEIITVLAKVEKMESRILVLHTHEDWGLEVFEVAKEQGMMDAGYVWITTDWLSTVLDTNFPFLSKAHDDIEGVLTLRMHIPDSQNKREFTSRWDSLTVGKSSNGSIGLNAYGLYMYDTVWLLAYAIDEFLNQGNHVEFSNYTEFVQSSGRSLHVDYMPIFNNGNLLLQSILKANAAGVTGTMRFTDDGLLVHPSYEIINVIGNSLRKIGYWSNGSGLSVVSPEIEDSKSKPLNSSSTSSKGRLYGVIWPGQTAVKPRGWTYYPHGGKSLRIGVPLQYLFPEVLHKVEGTNSYAGFCIDVFTAAHDLLPYSNIPYEFVHAFDSNHYETVNKELRLVQNGVIDTLVGGIAILVDRTRIVDFTQPYIESGLVVVAPVKKLKSSIWAFSRPFTPMMWLIIGISCLIVGTVIWIMERRTNDKFRGSPRQQLETILRFSFSTLFNAQKENIVSSLSQFLLIVWLFVVLIINSTYTATLSSILTVEKLSSKITGIDSLISRDVPIGYHKGSFVRSYLVDELRIHPSRLVPLSSLQEYEKTLVNGDVAAIVAERVFMELFVSTRCQFTIVGNDFAKLSWGFPFQRDSPLALDMSTAILKLSESGELQRIRDKWLKQNICSKEGAKEEVERLQLKSFSGLFYLCGLSGLIILLLYFIKVVRQFMKHYRNESQSSSLCSKSSIFHSFVSFVCEKEDKDKKIVSSPTDQD</sequence>
<dbReference type="Gene3D" id="1.10.287.70">
    <property type="match status" value="1"/>
</dbReference>
<dbReference type="PANTHER" id="PTHR18966">
    <property type="entry name" value="IONOTROPIC GLUTAMATE RECEPTOR"/>
    <property type="match status" value="1"/>
</dbReference>
<gene>
    <name evidence="17" type="ORF">LLUT_LOCUS15321</name>
</gene>
<keyword evidence="7 13" id="KW-0406">Ion transport</keyword>
<proteinExistence type="inferred from homology"/>
<feature type="transmembrane region" description="Helical" evidence="15">
    <location>
        <begin position="759"/>
        <end position="777"/>
    </location>
</feature>
<keyword evidence="4 15" id="KW-0812">Transmembrane</keyword>
<evidence type="ECO:0000313" key="18">
    <source>
        <dbReference type="Proteomes" id="UP001497480"/>
    </source>
</evidence>
<dbReference type="SUPFAM" id="SSF53850">
    <property type="entry name" value="Periplasmic binding protein-like II"/>
    <property type="match status" value="1"/>
</dbReference>
<comment type="function">
    <text evidence="13">Glutamate-gated receptor that probably acts as non-selective cation channel.</text>
</comment>
<comment type="similarity">
    <text evidence="2 13">Belongs to the glutamate-gated ion channel (TC 1.A.10.1) family.</text>
</comment>
<evidence type="ECO:0000256" key="14">
    <source>
        <dbReference type="PIRSR" id="PIRSR037090-50"/>
    </source>
</evidence>
<evidence type="ECO:0000256" key="13">
    <source>
        <dbReference type="PIRNR" id="PIRNR037090"/>
    </source>
</evidence>
<dbReference type="FunFam" id="3.40.50.2300:FF:000081">
    <property type="entry name" value="Glutamate receptor"/>
    <property type="match status" value="1"/>
</dbReference>
<evidence type="ECO:0000256" key="4">
    <source>
        <dbReference type="ARBA" id="ARBA00022692"/>
    </source>
</evidence>
<protein>
    <recommendedName>
        <fullName evidence="13">Glutamate receptor</fullName>
    </recommendedName>
</protein>
<keyword evidence="9 13" id="KW-0675">Receptor</keyword>
<dbReference type="InterPro" id="IPR001320">
    <property type="entry name" value="Iontro_rcpt_C"/>
</dbReference>
<dbReference type="PIRSF" id="PIRSF037090">
    <property type="entry name" value="Iontro_Glu-like_rcpt_pln"/>
    <property type="match status" value="1"/>
</dbReference>
<keyword evidence="18" id="KW-1185">Reference proteome</keyword>
<dbReference type="Gene3D" id="3.40.50.2300">
    <property type="match status" value="2"/>
</dbReference>
<dbReference type="InterPro" id="IPR015683">
    <property type="entry name" value="Ionotropic_Glu_rcpt"/>
</dbReference>
<organism evidence="17 18">
    <name type="scientific">Lupinus luteus</name>
    <name type="common">European yellow lupine</name>
    <dbReference type="NCBI Taxonomy" id="3873"/>
    <lineage>
        <taxon>Eukaryota</taxon>
        <taxon>Viridiplantae</taxon>
        <taxon>Streptophyta</taxon>
        <taxon>Embryophyta</taxon>
        <taxon>Tracheophyta</taxon>
        <taxon>Spermatophyta</taxon>
        <taxon>Magnoliopsida</taxon>
        <taxon>eudicotyledons</taxon>
        <taxon>Gunneridae</taxon>
        <taxon>Pentapetalae</taxon>
        <taxon>rosids</taxon>
        <taxon>fabids</taxon>
        <taxon>Fabales</taxon>
        <taxon>Fabaceae</taxon>
        <taxon>Papilionoideae</taxon>
        <taxon>50 kb inversion clade</taxon>
        <taxon>genistoids sensu lato</taxon>
        <taxon>core genistoids</taxon>
        <taxon>Genisteae</taxon>
        <taxon>Lupinus</taxon>
    </lineage>
</organism>
<evidence type="ECO:0000256" key="6">
    <source>
        <dbReference type="ARBA" id="ARBA00022989"/>
    </source>
</evidence>
<dbReference type="Gene3D" id="3.40.190.10">
    <property type="entry name" value="Periplasmic binding protein-like II"/>
    <property type="match status" value="2"/>
</dbReference>
<dbReference type="FunFam" id="3.40.190.10:FF:000054">
    <property type="entry name" value="Glutamate receptor"/>
    <property type="match status" value="1"/>
</dbReference>
<dbReference type="AlphaFoldDB" id="A0AAV1WZS4"/>
<evidence type="ECO:0000256" key="5">
    <source>
        <dbReference type="ARBA" id="ARBA00022729"/>
    </source>
</evidence>
<dbReference type="GO" id="GO:0016020">
    <property type="term" value="C:membrane"/>
    <property type="evidence" value="ECO:0007669"/>
    <property type="project" value="UniProtKB-SubCell"/>
</dbReference>
<feature type="transmembrane region" description="Helical" evidence="15">
    <location>
        <begin position="581"/>
        <end position="605"/>
    </location>
</feature>
<dbReference type="FunFam" id="1.10.287.70:FF:000037">
    <property type="entry name" value="Glutamate receptor"/>
    <property type="match status" value="1"/>
</dbReference>
<comment type="caution">
    <text evidence="17">The sequence shown here is derived from an EMBL/GenBank/DDBJ whole genome shotgun (WGS) entry which is preliminary data.</text>
</comment>
<dbReference type="InterPro" id="IPR028082">
    <property type="entry name" value="Peripla_BP_I"/>
</dbReference>
<dbReference type="SUPFAM" id="SSF53822">
    <property type="entry name" value="Periplasmic binding protein-like I"/>
    <property type="match status" value="1"/>
</dbReference>
<dbReference type="InterPro" id="IPR019594">
    <property type="entry name" value="Glu/Gly-bd"/>
</dbReference>
<evidence type="ECO:0000313" key="17">
    <source>
        <dbReference type="EMBL" id="CAL0314261.1"/>
    </source>
</evidence>
<dbReference type="SMART" id="SM00079">
    <property type="entry name" value="PBPe"/>
    <property type="match status" value="1"/>
</dbReference>
<dbReference type="FunFam" id="3.40.190.10:FF:000039">
    <property type="entry name" value="Glutamate receptor"/>
    <property type="match status" value="1"/>
</dbReference>
<dbReference type="Proteomes" id="UP001497480">
    <property type="component" value="Unassembled WGS sequence"/>
</dbReference>
<keyword evidence="10" id="KW-0325">Glycoprotein</keyword>
<keyword evidence="11 13" id="KW-1071">Ligand-gated ion channel</keyword>
<keyword evidence="3 13" id="KW-0813">Transport</keyword>
<dbReference type="EMBL" id="CAXHTB010000010">
    <property type="protein sequence ID" value="CAL0314261.1"/>
    <property type="molecule type" value="Genomic_DNA"/>
</dbReference>
<dbReference type="GO" id="GO:0015276">
    <property type="term" value="F:ligand-gated monoatomic ion channel activity"/>
    <property type="evidence" value="ECO:0007669"/>
    <property type="project" value="InterPro"/>
</dbReference>
<name>A0AAV1WZS4_LUPLU</name>